<evidence type="ECO:0000256" key="7">
    <source>
        <dbReference type="ARBA" id="ARBA00023136"/>
    </source>
</evidence>
<evidence type="ECO:0000256" key="6">
    <source>
        <dbReference type="ARBA" id="ARBA00022989"/>
    </source>
</evidence>
<evidence type="ECO:0000259" key="10">
    <source>
        <dbReference type="Pfam" id="PF04389"/>
    </source>
</evidence>
<name>A0A1I7RVP7_BURXY</name>
<dbReference type="eggNOG" id="KOG2526">
    <property type="taxonomic scope" value="Eukaryota"/>
</dbReference>
<evidence type="ECO:0000313" key="12">
    <source>
        <dbReference type="WBParaSite" id="BXY_0480900.1"/>
    </source>
</evidence>
<keyword evidence="5" id="KW-0256">Endoplasmic reticulum</keyword>
<accession>A0A1I7RVP7</accession>
<evidence type="ECO:0000256" key="9">
    <source>
        <dbReference type="ARBA" id="ARBA00034873"/>
    </source>
</evidence>
<dbReference type="PANTHER" id="PTHR31826">
    <property type="entry name" value="NICALIN"/>
    <property type="match status" value="1"/>
</dbReference>
<dbReference type="SUPFAM" id="SSF53187">
    <property type="entry name" value="Zn-dependent exopeptidases"/>
    <property type="match status" value="1"/>
</dbReference>
<evidence type="ECO:0000256" key="5">
    <source>
        <dbReference type="ARBA" id="ARBA00022824"/>
    </source>
</evidence>
<feature type="domain" description="Peptidase M28" evidence="10">
    <location>
        <begin position="213"/>
        <end position="329"/>
    </location>
</feature>
<comment type="similarity">
    <text evidence="2">Belongs to the nicastrin family.</text>
</comment>
<keyword evidence="3" id="KW-0812">Transmembrane</keyword>
<dbReference type="GO" id="GO:0005789">
    <property type="term" value="C:endoplasmic reticulum membrane"/>
    <property type="evidence" value="ECO:0007669"/>
    <property type="project" value="UniProtKB-SubCell"/>
</dbReference>
<sequence length="566" mass="63644">MVNRFTVGLKGWYPHGLSKSMSWEEYCPFEGVRDLLIACLLVCMVASTVADQPINSDFEITFTAYRLRQFTLTGVSYGSRSARFAYDVVPLKDSVVRRCLVVRWSDLQEQNLQEVVGGNAGAVLIILPKGLKPPTERSGNKLTLEEELARFSTDQAVYFAETTPELEVLVSSAKTTKAPTAFQQMLNLFVENAFQVSTTSAGVPVPVVKPHFNIIGKLTAPERNAPSVVIVAHYDSRSVVPGLSTGYDSNGSGALALIALMQKLSQYYKMENMRPKLNTIFALTALGSYNYQGSRRLSDELVENQEKGERTLLVISLESLLGGDKLYAHISKNLQEKTAPFNFLNRMKYFTTKSKERIVKLNGQINIDEYNWEHEVYFKNRLSALTLSHFDSARNPARTSIVSDVDLSNEQEQYEKFNERVRLIAETLISYVFNIDLNWCTESLKEADECHILPKFDALSDENHLKQLFQQPRPAHSLPPNLVQDLLKLVKNTAQTGKLQQFQPSDLQIYDNIQDELVAQVVKPALFELVLAVAIGAYAFLIYQLAQNSQEILQSAVKVFSKPKTQ</sequence>
<dbReference type="AlphaFoldDB" id="A0A1I7RVP7"/>
<dbReference type="InterPro" id="IPR007484">
    <property type="entry name" value="Peptidase_M28"/>
</dbReference>
<dbReference type="Proteomes" id="UP000095284">
    <property type="component" value="Unplaced"/>
</dbReference>
<evidence type="ECO:0000256" key="3">
    <source>
        <dbReference type="ARBA" id="ARBA00022692"/>
    </source>
</evidence>
<evidence type="ECO:0000256" key="1">
    <source>
        <dbReference type="ARBA" id="ARBA00004389"/>
    </source>
</evidence>
<keyword evidence="4" id="KW-0732">Signal</keyword>
<dbReference type="WBParaSite" id="BXY_0480900.1">
    <property type="protein sequence ID" value="BXY_0480900.1"/>
    <property type="gene ID" value="BXY_0480900"/>
</dbReference>
<evidence type="ECO:0000256" key="4">
    <source>
        <dbReference type="ARBA" id="ARBA00022729"/>
    </source>
</evidence>
<comment type="subcellular location">
    <subcellularLocation>
        <location evidence="1">Endoplasmic reticulum membrane</location>
        <topology evidence="1">Single-pass membrane protein</topology>
    </subcellularLocation>
</comment>
<keyword evidence="6" id="KW-1133">Transmembrane helix</keyword>
<reference evidence="12" key="1">
    <citation type="submission" date="2016-11" db="UniProtKB">
        <authorList>
            <consortium name="WormBaseParasite"/>
        </authorList>
    </citation>
    <scope>IDENTIFICATION</scope>
</reference>
<keyword evidence="8" id="KW-0325">Glycoprotein</keyword>
<dbReference type="GO" id="GO:0009966">
    <property type="term" value="P:regulation of signal transduction"/>
    <property type="evidence" value="ECO:0007669"/>
    <property type="project" value="InterPro"/>
</dbReference>
<evidence type="ECO:0000313" key="11">
    <source>
        <dbReference type="Proteomes" id="UP000095284"/>
    </source>
</evidence>
<protein>
    <recommendedName>
        <fullName evidence="9">BOS complex subunit NCLN</fullName>
    </recommendedName>
</protein>
<proteinExistence type="inferred from homology"/>
<dbReference type="InterPro" id="IPR016574">
    <property type="entry name" value="Nicalin"/>
</dbReference>
<dbReference type="Gene3D" id="3.40.630.10">
    <property type="entry name" value="Zn peptidases"/>
    <property type="match status" value="1"/>
</dbReference>
<evidence type="ECO:0000256" key="2">
    <source>
        <dbReference type="ARBA" id="ARBA00007717"/>
    </source>
</evidence>
<keyword evidence="7" id="KW-0472">Membrane</keyword>
<evidence type="ECO:0000256" key="8">
    <source>
        <dbReference type="ARBA" id="ARBA00023180"/>
    </source>
</evidence>
<organism evidence="11 12">
    <name type="scientific">Bursaphelenchus xylophilus</name>
    <name type="common">Pinewood nematode worm</name>
    <name type="synonym">Aphelenchoides xylophilus</name>
    <dbReference type="NCBI Taxonomy" id="6326"/>
    <lineage>
        <taxon>Eukaryota</taxon>
        <taxon>Metazoa</taxon>
        <taxon>Ecdysozoa</taxon>
        <taxon>Nematoda</taxon>
        <taxon>Chromadorea</taxon>
        <taxon>Rhabditida</taxon>
        <taxon>Tylenchina</taxon>
        <taxon>Tylenchomorpha</taxon>
        <taxon>Aphelenchoidea</taxon>
        <taxon>Aphelenchoididae</taxon>
        <taxon>Bursaphelenchus</taxon>
    </lineage>
</organism>
<dbReference type="Pfam" id="PF04389">
    <property type="entry name" value="Peptidase_M28"/>
    <property type="match status" value="1"/>
</dbReference>